<evidence type="ECO:0000256" key="2">
    <source>
        <dbReference type="ARBA" id="ARBA00012438"/>
    </source>
</evidence>
<keyword evidence="10" id="KW-0067">ATP-binding</keyword>
<dbReference type="InterPro" id="IPR003594">
    <property type="entry name" value="HATPase_dom"/>
</dbReference>
<evidence type="ECO:0000313" key="11">
    <source>
        <dbReference type="Proteomes" id="UP001597197"/>
    </source>
</evidence>
<keyword evidence="3" id="KW-0597">Phosphoprotein</keyword>
<feature type="coiled-coil region" evidence="6">
    <location>
        <begin position="11"/>
        <end position="43"/>
    </location>
</feature>
<comment type="caution">
    <text evidence="10">The sequence shown here is derived from an EMBL/GenBank/DDBJ whole genome shotgun (WGS) entry which is preliminary data.</text>
</comment>
<dbReference type="Proteomes" id="UP001597197">
    <property type="component" value="Unassembled WGS sequence"/>
</dbReference>
<dbReference type="EC" id="2.7.13.3" evidence="2"/>
<reference evidence="11" key="1">
    <citation type="journal article" date="2019" name="Int. J. Syst. Evol. Microbiol.">
        <title>The Global Catalogue of Microorganisms (GCM) 10K type strain sequencing project: providing services to taxonomists for standard genome sequencing and annotation.</title>
        <authorList>
            <consortium name="The Broad Institute Genomics Platform"/>
            <consortium name="The Broad Institute Genome Sequencing Center for Infectious Disease"/>
            <person name="Wu L."/>
            <person name="Ma J."/>
        </authorList>
    </citation>
    <scope>NUCLEOTIDE SEQUENCE [LARGE SCALE GENOMIC DNA]</scope>
    <source>
        <strain evidence="11">CGMCC 1.15795</strain>
    </source>
</reference>
<keyword evidence="10" id="KW-0547">Nucleotide-binding</keyword>
<dbReference type="SMART" id="SM00387">
    <property type="entry name" value="HATPase_c"/>
    <property type="match status" value="1"/>
</dbReference>
<evidence type="ECO:0000256" key="5">
    <source>
        <dbReference type="ARBA" id="ARBA00022777"/>
    </source>
</evidence>
<evidence type="ECO:0000259" key="8">
    <source>
        <dbReference type="PROSITE" id="PS50112"/>
    </source>
</evidence>
<dbReference type="PROSITE" id="PS50112">
    <property type="entry name" value="PAS"/>
    <property type="match status" value="1"/>
</dbReference>
<dbReference type="SMART" id="SM00091">
    <property type="entry name" value="PAS"/>
    <property type="match status" value="1"/>
</dbReference>
<dbReference type="PROSITE" id="PS50113">
    <property type="entry name" value="PAC"/>
    <property type="match status" value="1"/>
</dbReference>
<sequence>MKPASLPPSTTRSLQEELDALRLENQQLRADQAAQANQQAKEDKYEQSQVRFRTVFDHSPLGNKIIDSDLVIKQVNPAVLAMLGFEKAEELVGRKIIEFAHPDHKADWTHLQESLWAHKLPYFVLETCLIRQDGSSFWCQVTSVLFQDEAGELGYTTLEDISERKKLAINHKRLYDAQETIMHLVAHDLKNPINNIKIVVALLQSHAGVLQIEPGSAQQDVQKLLTLANQSCETANVLLKDVLYLGQLESTRLETHRTDLNAFLQERLEVFRVAAQEKKIALVLDLPTETIHVAIHRDKFGRILDNLLSNALKFTPADGTIKVCLQAHEGHVRLTVQDTGLGIPAELQPHVFDKFSTASRPGLYGDTTTGLGLFITKQIVEMHQGQIWLESTENEGTTFFIDLK</sequence>
<dbReference type="GO" id="GO:0005524">
    <property type="term" value="F:ATP binding"/>
    <property type="evidence" value="ECO:0007669"/>
    <property type="project" value="UniProtKB-KW"/>
</dbReference>
<dbReference type="InterPro" id="IPR004358">
    <property type="entry name" value="Sig_transdc_His_kin-like_C"/>
</dbReference>
<keyword evidence="4" id="KW-0808">Transferase</keyword>
<dbReference type="CDD" id="cd00082">
    <property type="entry name" value="HisKA"/>
    <property type="match status" value="1"/>
</dbReference>
<dbReference type="PANTHER" id="PTHR43047:SF72">
    <property type="entry name" value="OSMOSENSING HISTIDINE PROTEIN KINASE SLN1"/>
    <property type="match status" value="1"/>
</dbReference>
<dbReference type="SMART" id="SM00388">
    <property type="entry name" value="HisKA"/>
    <property type="match status" value="1"/>
</dbReference>
<evidence type="ECO:0000259" key="9">
    <source>
        <dbReference type="PROSITE" id="PS50113"/>
    </source>
</evidence>
<evidence type="ECO:0000256" key="1">
    <source>
        <dbReference type="ARBA" id="ARBA00000085"/>
    </source>
</evidence>
<dbReference type="CDD" id="cd00130">
    <property type="entry name" value="PAS"/>
    <property type="match status" value="1"/>
</dbReference>
<dbReference type="PROSITE" id="PS50109">
    <property type="entry name" value="HIS_KIN"/>
    <property type="match status" value="1"/>
</dbReference>
<evidence type="ECO:0000256" key="3">
    <source>
        <dbReference type="ARBA" id="ARBA00022553"/>
    </source>
</evidence>
<dbReference type="InterPro" id="IPR000700">
    <property type="entry name" value="PAS-assoc_C"/>
</dbReference>
<organism evidence="10 11">
    <name type="scientific">Hymenobacter bucti</name>
    <dbReference type="NCBI Taxonomy" id="1844114"/>
    <lineage>
        <taxon>Bacteria</taxon>
        <taxon>Pseudomonadati</taxon>
        <taxon>Bacteroidota</taxon>
        <taxon>Cytophagia</taxon>
        <taxon>Cytophagales</taxon>
        <taxon>Hymenobacteraceae</taxon>
        <taxon>Hymenobacter</taxon>
    </lineage>
</organism>
<dbReference type="Pfam" id="PF13426">
    <property type="entry name" value="PAS_9"/>
    <property type="match status" value="1"/>
</dbReference>
<dbReference type="InterPro" id="IPR000014">
    <property type="entry name" value="PAS"/>
</dbReference>
<dbReference type="CDD" id="cd00075">
    <property type="entry name" value="HATPase"/>
    <property type="match status" value="1"/>
</dbReference>
<dbReference type="PANTHER" id="PTHR43047">
    <property type="entry name" value="TWO-COMPONENT HISTIDINE PROTEIN KINASE"/>
    <property type="match status" value="1"/>
</dbReference>
<gene>
    <name evidence="10" type="ORF">ACFSDX_21525</name>
</gene>
<protein>
    <recommendedName>
        <fullName evidence="2">histidine kinase</fullName>
        <ecNumber evidence="2">2.7.13.3</ecNumber>
    </recommendedName>
</protein>
<dbReference type="PRINTS" id="PR00344">
    <property type="entry name" value="BCTRLSENSOR"/>
</dbReference>
<dbReference type="InterPro" id="IPR005467">
    <property type="entry name" value="His_kinase_dom"/>
</dbReference>
<dbReference type="InterPro" id="IPR003661">
    <property type="entry name" value="HisK_dim/P_dom"/>
</dbReference>
<dbReference type="EMBL" id="JBHUFD010000018">
    <property type="protein sequence ID" value="MFD1875029.1"/>
    <property type="molecule type" value="Genomic_DNA"/>
</dbReference>
<dbReference type="Gene3D" id="1.10.287.130">
    <property type="match status" value="1"/>
</dbReference>
<dbReference type="InterPro" id="IPR036890">
    <property type="entry name" value="HATPase_C_sf"/>
</dbReference>
<dbReference type="Gene3D" id="3.30.450.20">
    <property type="entry name" value="PAS domain"/>
    <property type="match status" value="1"/>
</dbReference>
<feature type="domain" description="PAC" evidence="9">
    <location>
        <begin position="123"/>
        <end position="173"/>
    </location>
</feature>
<dbReference type="Gene3D" id="3.30.565.10">
    <property type="entry name" value="Histidine kinase-like ATPase, C-terminal domain"/>
    <property type="match status" value="1"/>
</dbReference>
<dbReference type="Pfam" id="PF02518">
    <property type="entry name" value="HATPase_c"/>
    <property type="match status" value="1"/>
</dbReference>
<keyword evidence="5" id="KW-0418">Kinase</keyword>
<evidence type="ECO:0000256" key="4">
    <source>
        <dbReference type="ARBA" id="ARBA00022679"/>
    </source>
</evidence>
<dbReference type="SUPFAM" id="SSF47384">
    <property type="entry name" value="Homodimeric domain of signal transducing histidine kinase"/>
    <property type="match status" value="1"/>
</dbReference>
<feature type="domain" description="PAS" evidence="8">
    <location>
        <begin position="48"/>
        <end position="103"/>
    </location>
</feature>
<dbReference type="SUPFAM" id="SSF55874">
    <property type="entry name" value="ATPase domain of HSP90 chaperone/DNA topoisomerase II/histidine kinase"/>
    <property type="match status" value="1"/>
</dbReference>
<accession>A0ABW4QZT4</accession>
<dbReference type="RefSeq" id="WP_382317337.1">
    <property type="nucleotide sequence ID" value="NZ_JBHUFD010000018.1"/>
</dbReference>
<evidence type="ECO:0000259" key="7">
    <source>
        <dbReference type="PROSITE" id="PS50109"/>
    </source>
</evidence>
<evidence type="ECO:0000313" key="10">
    <source>
        <dbReference type="EMBL" id="MFD1875029.1"/>
    </source>
</evidence>
<dbReference type="InterPro" id="IPR035965">
    <property type="entry name" value="PAS-like_dom_sf"/>
</dbReference>
<dbReference type="SUPFAM" id="SSF55785">
    <property type="entry name" value="PYP-like sensor domain (PAS domain)"/>
    <property type="match status" value="1"/>
</dbReference>
<dbReference type="Pfam" id="PF00512">
    <property type="entry name" value="HisKA"/>
    <property type="match status" value="1"/>
</dbReference>
<feature type="domain" description="Histidine kinase" evidence="7">
    <location>
        <begin position="184"/>
        <end position="404"/>
    </location>
</feature>
<name>A0ABW4QZT4_9BACT</name>
<proteinExistence type="predicted"/>
<dbReference type="NCBIfam" id="TIGR00229">
    <property type="entry name" value="sensory_box"/>
    <property type="match status" value="1"/>
</dbReference>
<evidence type="ECO:0000256" key="6">
    <source>
        <dbReference type="SAM" id="Coils"/>
    </source>
</evidence>
<keyword evidence="6" id="KW-0175">Coiled coil</keyword>
<comment type="catalytic activity">
    <reaction evidence="1">
        <text>ATP + protein L-histidine = ADP + protein N-phospho-L-histidine.</text>
        <dbReference type="EC" id="2.7.13.3"/>
    </reaction>
</comment>
<keyword evidence="11" id="KW-1185">Reference proteome</keyword>
<dbReference type="InterPro" id="IPR036097">
    <property type="entry name" value="HisK_dim/P_sf"/>
</dbReference>